<feature type="region of interest" description="Disordered" evidence="8">
    <location>
        <begin position="81"/>
        <end position="142"/>
    </location>
</feature>
<keyword evidence="3" id="KW-0862">Zinc</keyword>
<evidence type="ECO:0000259" key="9">
    <source>
        <dbReference type="PROSITE" id="PS50048"/>
    </source>
</evidence>
<dbReference type="STRING" id="56646.A0A2L2SRX4"/>
<dbReference type="InterPro" id="IPR001138">
    <property type="entry name" value="Zn2Cys6_DnaBD"/>
</dbReference>
<dbReference type="GO" id="GO:0043565">
    <property type="term" value="F:sequence-specific DNA binding"/>
    <property type="evidence" value="ECO:0007669"/>
    <property type="project" value="TreeGrafter"/>
</dbReference>
<organism evidence="10 11">
    <name type="scientific">Fusarium venenatum</name>
    <dbReference type="NCBI Taxonomy" id="56646"/>
    <lineage>
        <taxon>Eukaryota</taxon>
        <taxon>Fungi</taxon>
        <taxon>Dikarya</taxon>
        <taxon>Ascomycota</taxon>
        <taxon>Pezizomycotina</taxon>
        <taxon>Sordariomycetes</taxon>
        <taxon>Hypocreomycetidae</taxon>
        <taxon>Hypocreales</taxon>
        <taxon>Nectriaceae</taxon>
        <taxon>Fusarium</taxon>
    </lineage>
</organism>
<feature type="compositionally biased region" description="Basic and acidic residues" evidence="8">
    <location>
        <begin position="81"/>
        <end position="97"/>
    </location>
</feature>
<evidence type="ECO:0000313" key="10">
    <source>
        <dbReference type="EMBL" id="CEI41881.1"/>
    </source>
</evidence>
<feature type="domain" description="Zn(2)-C6 fungal-type" evidence="9">
    <location>
        <begin position="14"/>
        <end position="42"/>
    </location>
</feature>
<keyword evidence="11" id="KW-1185">Reference proteome</keyword>
<dbReference type="GO" id="GO:0006351">
    <property type="term" value="P:DNA-templated transcription"/>
    <property type="evidence" value="ECO:0007669"/>
    <property type="project" value="InterPro"/>
</dbReference>
<keyword evidence="2" id="KW-0479">Metal-binding</keyword>
<dbReference type="AlphaFoldDB" id="A0A2L2SRX4"/>
<dbReference type="InterPro" id="IPR036864">
    <property type="entry name" value="Zn2-C6_fun-type_DNA-bd_sf"/>
</dbReference>
<feature type="compositionally biased region" description="Polar residues" evidence="8">
    <location>
        <begin position="110"/>
        <end position="121"/>
    </location>
</feature>
<name>A0A2L2SRX4_9HYPO</name>
<dbReference type="Pfam" id="PF00172">
    <property type="entry name" value="Zn_clus"/>
    <property type="match status" value="1"/>
</dbReference>
<dbReference type="GO" id="GO:0000981">
    <property type="term" value="F:DNA-binding transcription factor activity, RNA polymerase II-specific"/>
    <property type="evidence" value="ECO:0007669"/>
    <property type="project" value="InterPro"/>
</dbReference>
<dbReference type="CDD" id="cd12148">
    <property type="entry name" value="fungal_TF_MHR"/>
    <property type="match status" value="1"/>
</dbReference>
<dbReference type="GO" id="GO:0005634">
    <property type="term" value="C:nucleus"/>
    <property type="evidence" value="ECO:0007669"/>
    <property type="project" value="UniProtKB-SubCell"/>
</dbReference>
<evidence type="ECO:0000313" key="11">
    <source>
        <dbReference type="Proteomes" id="UP000245910"/>
    </source>
</evidence>
<dbReference type="GO" id="GO:0045944">
    <property type="term" value="P:positive regulation of transcription by RNA polymerase II"/>
    <property type="evidence" value="ECO:0007669"/>
    <property type="project" value="TreeGrafter"/>
</dbReference>
<protein>
    <recommendedName>
        <fullName evidence="9">Zn(2)-C6 fungal-type domain-containing protein</fullName>
    </recommendedName>
</protein>
<dbReference type="CDD" id="cd00067">
    <property type="entry name" value="GAL4"/>
    <property type="match status" value="1"/>
</dbReference>
<sequence>MAARTNTPKKVRLACRRCRSRRIKCDGQVPACTNCAKAGQVCLDVDSQNSDVVIPRNFAGAARARIQWLENIIKERAPDVDLRSGPHVEPALGHETRFPNVGGDEDGEPSTAQTPAVTSPALQRIPSKRSADVSGQPDHDGSFPERVHSVAVNLGMLSLNSDSPERHYLGSSSGLLFTNLIGASPSSVGSTPQCINDSINAGGSEWQDTDKSSDYKTYYQALYASLQKELPTKPEALILAHTYIRWVHPDFPVLEPSSLLSAIDAIYLCVLEPGEVGSSPHGWPSTMPPFRWNGRTIVPGVSENHGTTLPVIAFILFMVFNIAAIVKVRTRVYEFPPQKFYRAAVLFSKEAFSQISLPTIQALVMLINHSMLTPAEINLWTLVHIALAHCVELGIHRELQNVQPEDVALQQIRRFTFFTIYSLDRSISSVQGRPLGFRDETFDIKLPQPPPEDDDVDGAIPQSFMAAVTRYASFTYKLDRIVSDIKLHFYHLPEDSSWFPWPENPIEHQQRIKETLDGWWQEVSQETFDFPSLNARQREVWKLKLRIKYYTITVLLFQPSQVVRSPSADALQICFNSSSSILEGYQRLYSLQSLHYGWRAVQNIFAAGATLIYSFWTSQEVRKSVSIPRMSKDVRTCSSLLTIGGEWWPSAKNGQESFDSVASLTMRKLYMDEPPFKAPRLSIHSTAAGLSSRRAERGALEDNSITVVDNAQDMDGITQLPLEEMHKSWQGMGVDVDDDQAIWYGIDTARVDFMPEIEMFLADFDRSEFTWSFPLNGNGDLDQFGMHPNNRF</sequence>
<dbReference type="GeneID" id="37265416"/>
<dbReference type="PROSITE" id="PS00463">
    <property type="entry name" value="ZN2_CY6_FUNGAL_1"/>
    <property type="match status" value="1"/>
</dbReference>
<evidence type="ECO:0000256" key="7">
    <source>
        <dbReference type="ARBA" id="ARBA00023242"/>
    </source>
</evidence>
<evidence type="ECO:0000256" key="8">
    <source>
        <dbReference type="SAM" id="MobiDB-lite"/>
    </source>
</evidence>
<dbReference type="Pfam" id="PF04082">
    <property type="entry name" value="Fungal_trans"/>
    <property type="match status" value="1"/>
</dbReference>
<evidence type="ECO:0000256" key="6">
    <source>
        <dbReference type="ARBA" id="ARBA00023163"/>
    </source>
</evidence>
<dbReference type="InterPro" id="IPR007219">
    <property type="entry name" value="XnlR_reg_dom"/>
</dbReference>
<accession>A0A2L2SRX4</accession>
<keyword evidence="6" id="KW-0804">Transcription</keyword>
<dbReference type="SUPFAM" id="SSF57701">
    <property type="entry name" value="Zn2/Cys6 DNA-binding domain"/>
    <property type="match status" value="1"/>
</dbReference>
<dbReference type="KEGG" id="fvn:FVRRES_13787"/>
<evidence type="ECO:0000256" key="1">
    <source>
        <dbReference type="ARBA" id="ARBA00004123"/>
    </source>
</evidence>
<dbReference type="Proteomes" id="UP000245910">
    <property type="component" value="Chromosome IIII"/>
</dbReference>
<dbReference type="SMART" id="SM00906">
    <property type="entry name" value="Fungal_trans"/>
    <property type="match status" value="1"/>
</dbReference>
<dbReference type="PANTHER" id="PTHR47782">
    <property type="entry name" value="ZN(II)2CYS6 TRANSCRIPTION FACTOR (EUROFUNG)-RELATED"/>
    <property type="match status" value="1"/>
</dbReference>
<dbReference type="SMART" id="SM00066">
    <property type="entry name" value="GAL4"/>
    <property type="match status" value="1"/>
</dbReference>
<keyword evidence="5" id="KW-0238">DNA-binding</keyword>
<keyword evidence="4" id="KW-0805">Transcription regulation</keyword>
<comment type="subcellular location">
    <subcellularLocation>
        <location evidence="1">Nucleus</location>
    </subcellularLocation>
</comment>
<dbReference type="EMBL" id="LN649232">
    <property type="protein sequence ID" value="CEI41881.1"/>
    <property type="molecule type" value="Genomic_DNA"/>
</dbReference>
<reference evidence="11" key="1">
    <citation type="submission" date="2014-10" db="EMBL/GenBank/DDBJ databases">
        <authorList>
            <person name="King R."/>
        </authorList>
    </citation>
    <scope>NUCLEOTIDE SEQUENCE [LARGE SCALE GENOMIC DNA]</scope>
    <source>
        <strain evidence="11">A3/5</strain>
    </source>
</reference>
<dbReference type="Gene3D" id="4.10.240.10">
    <property type="entry name" value="Zn(2)-C6 fungal-type DNA-binding domain"/>
    <property type="match status" value="1"/>
</dbReference>
<dbReference type="PROSITE" id="PS50048">
    <property type="entry name" value="ZN2_CY6_FUNGAL_2"/>
    <property type="match status" value="1"/>
</dbReference>
<dbReference type="GO" id="GO:0008270">
    <property type="term" value="F:zinc ion binding"/>
    <property type="evidence" value="ECO:0007669"/>
    <property type="project" value="InterPro"/>
</dbReference>
<dbReference type="InterPro" id="IPR052202">
    <property type="entry name" value="Yeast_MetPath_Reg"/>
</dbReference>
<dbReference type="PANTHER" id="PTHR47782:SF1">
    <property type="entry name" value="PYRIMIDINE PATHWAY REGULATORY PROTEIN 1"/>
    <property type="match status" value="1"/>
</dbReference>
<evidence type="ECO:0000256" key="5">
    <source>
        <dbReference type="ARBA" id="ARBA00023125"/>
    </source>
</evidence>
<evidence type="ECO:0000256" key="3">
    <source>
        <dbReference type="ARBA" id="ARBA00022833"/>
    </source>
</evidence>
<dbReference type="RefSeq" id="XP_025583484.1">
    <property type="nucleotide sequence ID" value="XM_025729192.2"/>
</dbReference>
<proteinExistence type="predicted"/>
<keyword evidence="7" id="KW-0539">Nucleus</keyword>
<evidence type="ECO:0000256" key="2">
    <source>
        <dbReference type="ARBA" id="ARBA00022723"/>
    </source>
</evidence>
<evidence type="ECO:0000256" key="4">
    <source>
        <dbReference type="ARBA" id="ARBA00023015"/>
    </source>
</evidence>